<dbReference type="Proteomes" id="UP000617402">
    <property type="component" value="Unassembled WGS sequence"/>
</dbReference>
<comment type="caution">
    <text evidence="1">The sequence shown here is derived from an EMBL/GenBank/DDBJ whole genome shotgun (WGS) entry which is preliminary data.</text>
</comment>
<protein>
    <recommendedName>
        <fullName evidence="3">DUF4926 domain-containing protein</fullName>
    </recommendedName>
</protein>
<dbReference type="RefSeq" id="WP_188038697.1">
    <property type="nucleotide sequence ID" value="NZ_JACVHF010000002.1"/>
</dbReference>
<evidence type="ECO:0000313" key="1">
    <source>
        <dbReference type="EMBL" id="MBC9783540.1"/>
    </source>
</evidence>
<accession>A0ABR7SZV6</accession>
<gene>
    <name evidence="1" type="ORF">H1S01_03310</name>
</gene>
<sequence>MTKLSQLDSLRGKPVILTYTDGAKLACKPIEYIHDDEITYMVEVLIDDVYPKGQLVEVSEEEIGTIAEVK</sequence>
<reference evidence="1 2" key="1">
    <citation type="submission" date="2020-07" db="EMBL/GenBank/DDBJ databases">
        <title>Draft whole-genome sequence of Heliobacterium chlorum DSM 3682, type strain.</title>
        <authorList>
            <person name="Kyndt J.A."/>
            <person name="Meyer T.E."/>
            <person name="Imhoff J.F."/>
        </authorList>
    </citation>
    <scope>NUCLEOTIDE SEQUENCE [LARGE SCALE GENOMIC DNA]</scope>
    <source>
        <strain evidence="1 2">DSM 3682</strain>
    </source>
</reference>
<organism evidence="1 2">
    <name type="scientific">Heliobacterium chlorum</name>
    <dbReference type="NCBI Taxonomy" id="2698"/>
    <lineage>
        <taxon>Bacteria</taxon>
        <taxon>Bacillati</taxon>
        <taxon>Bacillota</taxon>
        <taxon>Clostridia</taxon>
        <taxon>Eubacteriales</taxon>
        <taxon>Heliobacteriaceae</taxon>
        <taxon>Heliobacterium</taxon>
    </lineage>
</organism>
<evidence type="ECO:0008006" key="3">
    <source>
        <dbReference type="Google" id="ProtNLM"/>
    </source>
</evidence>
<proteinExistence type="predicted"/>
<name>A0ABR7SZV6_HELCL</name>
<dbReference type="EMBL" id="JACVHF010000002">
    <property type="protein sequence ID" value="MBC9783540.1"/>
    <property type="molecule type" value="Genomic_DNA"/>
</dbReference>
<keyword evidence="2" id="KW-1185">Reference proteome</keyword>
<evidence type="ECO:0000313" key="2">
    <source>
        <dbReference type="Proteomes" id="UP000617402"/>
    </source>
</evidence>